<dbReference type="AlphaFoldDB" id="A0A3B0MBS4"/>
<reference evidence="2" key="1">
    <citation type="submission" date="2018-08" db="EMBL/GenBank/DDBJ databases">
        <authorList>
            <person name="Rodrigo-Torres L."/>
            <person name="Arahal R. D."/>
            <person name="Lucena T."/>
        </authorList>
    </citation>
    <scope>NUCLEOTIDE SEQUENCE [LARGE SCALE GENOMIC DNA]</scope>
    <source>
        <strain evidence="2">CECT 7235</strain>
    </source>
</reference>
<organism evidence="1 2">
    <name type="scientific">Roseinatronobacter ekhonensis</name>
    <dbReference type="NCBI Taxonomy" id="254356"/>
    <lineage>
        <taxon>Bacteria</taxon>
        <taxon>Pseudomonadati</taxon>
        <taxon>Pseudomonadota</taxon>
        <taxon>Alphaproteobacteria</taxon>
        <taxon>Rhodobacterales</taxon>
        <taxon>Paracoccaceae</taxon>
        <taxon>Roseinatronobacter</taxon>
    </lineage>
</organism>
<dbReference type="OrthoDB" id="7873084at2"/>
<sequence>MARARPVLGYPSRSAACRALHDLGLSHAAIVLRFADAGEPITKAQVSGLLNYTQVSASAQLKVGRAVVERLGPAARARGITPAQLAERLLATVTQADLIDAVMDDQDEISNHKEV</sequence>
<protein>
    <submittedName>
        <fullName evidence="1">Uncharacterized protein</fullName>
    </submittedName>
</protein>
<name>A0A3B0MBS4_9RHOB</name>
<evidence type="ECO:0000313" key="2">
    <source>
        <dbReference type="Proteomes" id="UP000272908"/>
    </source>
</evidence>
<keyword evidence="2" id="KW-1185">Reference proteome</keyword>
<accession>A0A3B0MBS4</accession>
<dbReference type="EMBL" id="UIHC01000045">
    <property type="protein sequence ID" value="SUZ33321.1"/>
    <property type="molecule type" value="Genomic_DNA"/>
</dbReference>
<dbReference type="RefSeq" id="WP_121096391.1">
    <property type="nucleotide sequence ID" value="NZ_UIHC01000045.1"/>
</dbReference>
<evidence type="ECO:0000313" key="1">
    <source>
        <dbReference type="EMBL" id="SUZ33321.1"/>
    </source>
</evidence>
<dbReference type="Proteomes" id="UP000272908">
    <property type="component" value="Unassembled WGS sequence"/>
</dbReference>
<gene>
    <name evidence="1" type="ORF">ROE7235_03090</name>
</gene>
<proteinExistence type="predicted"/>